<feature type="region of interest" description="Disordered" evidence="1">
    <location>
        <begin position="660"/>
        <end position="687"/>
    </location>
</feature>
<evidence type="ECO:0000313" key="2">
    <source>
        <dbReference type="EMBL" id="KDN44950.1"/>
    </source>
</evidence>
<keyword evidence="3" id="KW-1185">Reference proteome</keyword>
<dbReference type="Proteomes" id="UP000027361">
    <property type="component" value="Unassembled WGS sequence"/>
</dbReference>
<evidence type="ECO:0000256" key="1">
    <source>
        <dbReference type="SAM" id="MobiDB-lite"/>
    </source>
</evidence>
<feature type="region of interest" description="Disordered" evidence="1">
    <location>
        <begin position="1"/>
        <end position="23"/>
    </location>
</feature>
<feature type="region of interest" description="Disordered" evidence="1">
    <location>
        <begin position="372"/>
        <end position="394"/>
    </location>
</feature>
<feature type="compositionally biased region" description="Basic and acidic residues" evidence="1">
    <location>
        <begin position="660"/>
        <end position="686"/>
    </location>
</feature>
<feature type="region of interest" description="Disordered" evidence="1">
    <location>
        <begin position="1249"/>
        <end position="1272"/>
    </location>
</feature>
<feature type="compositionally biased region" description="Polar residues" evidence="1">
    <location>
        <begin position="206"/>
        <end position="222"/>
    </location>
</feature>
<proteinExistence type="predicted"/>
<dbReference type="EMBL" id="JMSN01000046">
    <property type="protein sequence ID" value="KDN44950.1"/>
    <property type="molecule type" value="Genomic_DNA"/>
</dbReference>
<dbReference type="InParanoid" id="A0A066W2E5"/>
<feature type="compositionally biased region" description="Low complexity" evidence="1">
    <location>
        <begin position="1053"/>
        <end position="1084"/>
    </location>
</feature>
<dbReference type="InterPro" id="IPR023393">
    <property type="entry name" value="START-like_dom_sf"/>
</dbReference>
<dbReference type="OrthoDB" id="333905at2759"/>
<feature type="compositionally biased region" description="Basic and acidic residues" evidence="1">
    <location>
        <begin position="1208"/>
        <end position="1221"/>
    </location>
</feature>
<evidence type="ECO:0008006" key="4">
    <source>
        <dbReference type="Google" id="ProtNLM"/>
    </source>
</evidence>
<name>A0A066W2E5_TILAU</name>
<sequence>MRFSKVSNVALTSPGSASAPAPTSGAAALLLNEDAAASENGSGSAAPRLTARAQDLLLRFVHLVDPALAKEAERRGGGLAFACNCVAATQAPAQEDEMKAGGKKKLKEGAIEGDEWFGQRRCSACRLRSRAGAAHGANQPSSSPLSTGASTPQLLPIEDWTVLYSYSSSSLSSSSSANAKPDASSTEPHATDIVVRASSQERSEAPSAQSRDGTSSTGTTPTVKSLFSVSSTLVGVSVRQFWALMAHSGNRVLWDGTCEHGWTARWLGEELLQEQAGKDRARERAAAEALGARVEIYRMGGIFMVAKARDMTLLSVDARLPSSSAHPSESEQPLRLLSVSTSIEDPSYPPQKGYNRFQLNIGGFMVEELPPLQVPSSSSAPSSASSPSPSPMMTTLPRIKVTQVSDLGETAAWVPASIVRMVASTLVPRSLFTIARAAAALSVPRALAEKQAQAETAEEAQGGGGVLAGGVEELACEQQQQQQHAGKKIAGYWLRNRRFPGVLLPAWPLELASEAQCEEAKHTASASRVLGSVQLLATPACLDSAEEGDSTLTAPSALLDDEHASTHMSATDEDAGPSAGAGAMSNFTNHSLSTALLSLGHESHTFNDGDDGEDGNVFSSSSIPTSPLDGSSSSGDGSARGSLHCTSREVVTRFRSRSVVEYKSHHPRENGQDRQHQQQHQHERQRVRAKSVALSAVLPCLNPETSAEMVAKSVFESPFMPFRQFSSAVDNSLRSGGPFSHAQAFAPTSSSVTDASPVGLPACPLSPSAGGGSDHIASANAFNKRSAPSAANEHEDRERFKRALLEHHVTLHNSAGVVLNASKMQAEMLQREAGGGNKLFSAVPSSVTEDQNPKVEEWSETASRVLASNPEHVFEDDEGRSDLRNADRDDDDGDDSPPSEDSEDLAQMLAEALDAELPQGDLNALMNSGTLPPSRVGNGTRKRYTMQQAARMSILLLASADMMALSLAPGARQSIVSIDQAHTQAHQDDINVLPAPPYNEPIVSLDLELPRSTSAGGLSDPRRSVASVSSSYSYLFKGRMKQRSFSSSTMASSIAAPSTSNTNATAYSTPVTSSSEGSSLVTASPQRQDSANSMKTALGASTGTSVGGAKKQMPPGSDIEILRRMLIQQQQQQQKVQQQQSLGASFASTLAEAPYSLMLLGASIAWFSGFSSSSNDVVSSTLKPASPHSPSLLQSAGFAQPQQRRISRIPDEHSEARSISRRNYDCVSNSKLHPFPGSYNVKRFSSAAANATEKQKPRSILPRSPPQNPRMMEVDFPKALHQDLRDLDQGAQSL</sequence>
<dbReference type="SUPFAM" id="SSF55961">
    <property type="entry name" value="Bet v1-like"/>
    <property type="match status" value="1"/>
</dbReference>
<dbReference type="HOGENOM" id="CLU_261988_0_0_1"/>
<reference evidence="2 3" key="1">
    <citation type="submission" date="2014-05" db="EMBL/GenBank/DDBJ databases">
        <title>Draft genome sequence of a rare smut relative, Tilletiaria anomala UBC 951.</title>
        <authorList>
            <consortium name="DOE Joint Genome Institute"/>
            <person name="Toome M."/>
            <person name="Kuo A."/>
            <person name="Henrissat B."/>
            <person name="Lipzen A."/>
            <person name="Tritt A."/>
            <person name="Yoshinaga Y."/>
            <person name="Zane M."/>
            <person name="Barry K."/>
            <person name="Grigoriev I.V."/>
            <person name="Spatafora J.W."/>
            <person name="Aimea M.C."/>
        </authorList>
    </citation>
    <scope>NUCLEOTIDE SEQUENCE [LARGE SCALE GENOMIC DNA]</scope>
    <source>
        <strain evidence="2 3">UBC 951</strain>
    </source>
</reference>
<feature type="region of interest" description="Disordered" evidence="1">
    <location>
        <begin position="197"/>
        <end position="222"/>
    </location>
</feature>
<feature type="region of interest" description="Disordered" evidence="1">
    <location>
        <begin position="603"/>
        <end position="647"/>
    </location>
</feature>
<feature type="region of interest" description="Disordered" evidence="1">
    <location>
        <begin position="1053"/>
        <end position="1093"/>
    </location>
</feature>
<evidence type="ECO:0000313" key="3">
    <source>
        <dbReference type="Proteomes" id="UP000027361"/>
    </source>
</evidence>
<protein>
    <recommendedName>
        <fullName evidence="4">START domain-containing protein</fullName>
    </recommendedName>
</protein>
<feature type="compositionally biased region" description="Low complexity" evidence="1">
    <location>
        <begin position="619"/>
        <end position="642"/>
    </location>
</feature>
<feature type="compositionally biased region" description="Low complexity" evidence="1">
    <location>
        <begin position="10"/>
        <end position="23"/>
    </location>
</feature>
<comment type="caution">
    <text evidence="2">The sequence shown here is derived from an EMBL/GenBank/DDBJ whole genome shotgun (WGS) entry which is preliminary data.</text>
</comment>
<organism evidence="2 3">
    <name type="scientific">Tilletiaria anomala (strain ATCC 24038 / CBS 436.72 / UBC 951)</name>
    <dbReference type="NCBI Taxonomy" id="1037660"/>
    <lineage>
        <taxon>Eukaryota</taxon>
        <taxon>Fungi</taxon>
        <taxon>Dikarya</taxon>
        <taxon>Basidiomycota</taxon>
        <taxon>Ustilaginomycotina</taxon>
        <taxon>Exobasidiomycetes</taxon>
        <taxon>Georgefischeriales</taxon>
        <taxon>Tilletiariaceae</taxon>
        <taxon>Tilletiaria</taxon>
    </lineage>
</organism>
<feature type="region of interest" description="Disordered" evidence="1">
    <location>
        <begin position="565"/>
        <end position="586"/>
    </location>
</feature>
<gene>
    <name evidence="2" type="ORF">K437DRAFT_256815</name>
</gene>
<dbReference type="Gene3D" id="3.30.530.20">
    <property type="match status" value="1"/>
</dbReference>
<feature type="compositionally biased region" description="Acidic residues" evidence="1">
    <location>
        <begin position="888"/>
        <end position="903"/>
    </location>
</feature>
<dbReference type="GeneID" id="25264531"/>
<accession>A0A066W2E5</accession>
<feature type="compositionally biased region" description="Low complexity" evidence="1">
    <location>
        <begin position="375"/>
        <end position="387"/>
    </location>
</feature>
<feature type="region of interest" description="Disordered" evidence="1">
    <location>
        <begin position="840"/>
        <end position="903"/>
    </location>
</feature>
<dbReference type="RefSeq" id="XP_013243017.1">
    <property type="nucleotide sequence ID" value="XM_013387563.1"/>
</dbReference>
<feature type="region of interest" description="Disordered" evidence="1">
    <location>
        <begin position="1188"/>
        <end position="1221"/>
    </location>
</feature>